<keyword evidence="1" id="KW-1133">Transmembrane helix</keyword>
<evidence type="ECO:0000313" key="3">
    <source>
        <dbReference type="Proteomes" id="UP001178507"/>
    </source>
</evidence>
<organism evidence="2 3">
    <name type="scientific">Effrenium voratum</name>
    <dbReference type="NCBI Taxonomy" id="2562239"/>
    <lineage>
        <taxon>Eukaryota</taxon>
        <taxon>Sar</taxon>
        <taxon>Alveolata</taxon>
        <taxon>Dinophyceae</taxon>
        <taxon>Suessiales</taxon>
        <taxon>Symbiodiniaceae</taxon>
        <taxon>Effrenium</taxon>
    </lineage>
</organism>
<feature type="non-terminal residue" evidence="2">
    <location>
        <position position="93"/>
    </location>
</feature>
<proteinExistence type="predicted"/>
<dbReference type="AlphaFoldDB" id="A0AA36N7F3"/>
<feature type="transmembrane region" description="Helical" evidence="1">
    <location>
        <begin position="12"/>
        <end position="32"/>
    </location>
</feature>
<comment type="caution">
    <text evidence="2">The sequence shown here is derived from an EMBL/GenBank/DDBJ whole genome shotgun (WGS) entry which is preliminary data.</text>
</comment>
<dbReference type="Proteomes" id="UP001178507">
    <property type="component" value="Unassembled WGS sequence"/>
</dbReference>
<sequence length="93" mass="9596">MDGGSDEPPSLAGQLSQLICLSGLVALFVLGCRAKAASWLKESNHFYLEGIKRDCLPGRLGQFGFAALPSAAAYDLGGASLLVGIQSRGASAR</sequence>
<evidence type="ECO:0000313" key="2">
    <source>
        <dbReference type="EMBL" id="CAJ1395389.1"/>
    </source>
</evidence>
<gene>
    <name evidence="2" type="ORF">EVOR1521_LOCUS19824</name>
</gene>
<keyword evidence="1" id="KW-0812">Transmembrane</keyword>
<protein>
    <submittedName>
        <fullName evidence="2">Uncharacterized protein</fullName>
    </submittedName>
</protein>
<reference evidence="2" key="1">
    <citation type="submission" date="2023-08" db="EMBL/GenBank/DDBJ databases">
        <authorList>
            <person name="Chen Y."/>
            <person name="Shah S."/>
            <person name="Dougan E. K."/>
            <person name="Thang M."/>
            <person name="Chan C."/>
        </authorList>
    </citation>
    <scope>NUCLEOTIDE SEQUENCE</scope>
</reference>
<evidence type="ECO:0000256" key="1">
    <source>
        <dbReference type="SAM" id="Phobius"/>
    </source>
</evidence>
<dbReference type="EMBL" id="CAUJNA010003135">
    <property type="protein sequence ID" value="CAJ1395389.1"/>
    <property type="molecule type" value="Genomic_DNA"/>
</dbReference>
<keyword evidence="1" id="KW-0472">Membrane</keyword>
<accession>A0AA36N7F3</accession>
<keyword evidence="3" id="KW-1185">Reference proteome</keyword>
<name>A0AA36N7F3_9DINO</name>